<organism evidence="1">
    <name type="scientific">bioreactor metagenome</name>
    <dbReference type="NCBI Taxonomy" id="1076179"/>
    <lineage>
        <taxon>unclassified sequences</taxon>
        <taxon>metagenomes</taxon>
        <taxon>ecological metagenomes</taxon>
    </lineage>
</organism>
<dbReference type="EMBL" id="VSSQ01145364">
    <property type="protein sequence ID" value="MPN64462.1"/>
    <property type="molecule type" value="Genomic_DNA"/>
</dbReference>
<gene>
    <name evidence="1" type="ORF">SDC9_212234</name>
</gene>
<name>A0A645JME0_9ZZZZ</name>
<evidence type="ECO:0000313" key="1">
    <source>
        <dbReference type="EMBL" id="MPN64462.1"/>
    </source>
</evidence>
<proteinExistence type="predicted"/>
<accession>A0A645JME0</accession>
<protein>
    <submittedName>
        <fullName evidence="1">Uncharacterized protein</fullName>
    </submittedName>
</protein>
<dbReference type="AlphaFoldDB" id="A0A645JME0"/>
<sequence>MKIIADKTSGNAQDRSFRCTFNLKPLKYDNKDSYYLMITDETGLQMPAREEFQIDIAFAVDKFNFF</sequence>
<reference evidence="1" key="1">
    <citation type="submission" date="2019-08" db="EMBL/GenBank/DDBJ databases">
        <authorList>
            <person name="Kucharzyk K."/>
            <person name="Murdoch R.W."/>
            <person name="Higgins S."/>
            <person name="Loffler F."/>
        </authorList>
    </citation>
    <scope>NUCLEOTIDE SEQUENCE</scope>
</reference>
<comment type="caution">
    <text evidence="1">The sequence shown here is derived from an EMBL/GenBank/DDBJ whole genome shotgun (WGS) entry which is preliminary data.</text>
</comment>